<evidence type="ECO:0000256" key="1">
    <source>
        <dbReference type="ARBA" id="ARBA00006270"/>
    </source>
</evidence>
<dbReference type="PANTHER" id="PTHR47977">
    <property type="entry name" value="RAS-RELATED PROTEIN RAB"/>
    <property type="match status" value="1"/>
</dbReference>
<sequence>MSFKVFIVGDPGVGKTSMMLRFIDDTFLEDTAPTSGGQPGKKRQIEVDGKNERFGNITCSLYQGMHGFIIAYDVNNTETFKAVDNWLTKLNYMETMTFLSTLPSVMHNFRSYINIAIEMLEDMASE</sequence>
<dbReference type="Gene3D" id="3.40.50.300">
    <property type="entry name" value="P-loop containing nucleotide triphosphate hydrolases"/>
    <property type="match status" value="1"/>
</dbReference>
<dbReference type="InterPro" id="IPR001806">
    <property type="entry name" value="Small_GTPase"/>
</dbReference>
<dbReference type="Proteomes" id="UP000011083">
    <property type="component" value="Unassembled WGS sequence"/>
</dbReference>
<keyword evidence="2" id="KW-0547">Nucleotide-binding</keyword>
<dbReference type="InterPro" id="IPR027417">
    <property type="entry name" value="P-loop_NTPase"/>
</dbReference>
<evidence type="ECO:0000256" key="3">
    <source>
        <dbReference type="ARBA" id="ARBA00023134"/>
    </source>
</evidence>
<dbReference type="RefSeq" id="XP_004346520.1">
    <property type="nucleotide sequence ID" value="XM_004346470.1"/>
</dbReference>
<organism evidence="5 6">
    <name type="scientific">Acanthamoeba castellanii (strain ATCC 30010 / Neff)</name>
    <dbReference type="NCBI Taxonomy" id="1257118"/>
    <lineage>
        <taxon>Eukaryota</taxon>
        <taxon>Amoebozoa</taxon>
        <taxon>Discosea</taxon>
        <taxon>Longamoebia</taxon>
        <taxon>Centramoebida</taxon>
        <taxon>Acanthamoebidae</taxon>
        <taxon>Acanthamoeba</taxon>
    </lineage>
</organism>
<dbReference type="KEGG" id="acan:ACA1_227760"/>
<dbReference type="SMART" id="SM00175">
    <property type="entry name" value="RAB"/>
    <property type="match status" value="1"/>
</dbReference>
<dbReference type="GO" id="GO:0003924">
    <property type="term" value="F:GTPase activity"/>
    <property type="evidence" value="ECO:0007669"/>
    <property type="project" value="InterPro"/>
</dbReference>
<evidence type="ECO:0000313" key="5">
    <source>
        <dbReference type="EMBL" id="ELR21575.1"/>
    </source>
</evidence>
<dbReference type="GeneID" id="14922478"/>
<name>L8H8S8_ACACF</name>
<dbReference type="FunFam" id="3.40.50.300:FF:001447">
    <property type="entry name" value="Ras-related protein Rab-1B"/>
    <property type="match status" value="1"/>
</dbReference>
<dbReference type="EMBL" id="KB007901">
    <property type="protein sequence ID" value="ELR21575.1"/>
    <property type="molecule type" value="Genomic_DNA"/>
</dbReference>
<proteinExistence type="inferred from homology"/>
<keyword evidence="6" id="KW-1185">Reference proteome</keyword>
<evidence type="ECO:0000313" key="6">
    <source>
        <dbReference type="Proteomes" id="UP000011083"/>
    </source>
</evidence>
<dbReference type="PROSITE" id="PS51419">
    <property type="entry name" value="RAB"/>
    <property type="match status" value="1"/>
</dbReference>
<dbReference type="VEuPathDB" id="AmoebaDB:ACA1_227760"/>
<gene>
    <name evidence="5" type="ORF">ACA1_227760</name>
</gene>
<accession>L8H8S8</accession>
<dbReference type="Pfam" id="PF00071">
    <property type="entry name" value="Ras"/>
    <property type="match status" value="1"/>
</dbReference>
<comment type="similarity">
    <text evidence="1">Belongs to the small GTPase superfamily. Rab family.</text>
</comment>
<protein>
    <submittedName>
        <fullName evidence="5">Ras subfamily protein</fullName>
    </submittedName>
</protein>
<dbReference type="InterPro" id="IPR050227">
    <property type="entry name" value="Rab"/>
</dbReference>
<dbReference type="AlphaFoldDB" id="L8H8S8"/>
<reference evidence="5" key="1">
    <citation type="journal article" date="2013" name="Genome Biol.">
        <title>Genome of Acanthamoeba castellanii highlights extensive lateral gene transfer and early evolution of tyrosine kinase signaling.</title>
        <authorList>
            <person name="Clarke M."/>
            <person name="Lohan A.J."/>
            <person name="Liu B."/>
            <person name="Lagkouvardos I."/>
            <person name="Roy S."/>
            <person name="Zafar N."/>
            <person name="Bertelli C."/>
            <person name="Schilde C."/>
            <person name="Kianianmomeni A."/>
            <person name="Burglin T.R."/>
            <person name="Frech C."/>
            <person name="Turcotte B."/>
            <person name="Kopec K.O."/>
            <person name="Synnott J.M."/>
            <person name="Choo C."/>
            <person name="Paponov I."/>
            <person name="Finkler A."/>
            <person name="Soon Heng Tan C."/>
            <person name="Hutchins A.P."/>
            <person name="Weinmeier T."/>
            <person name="Rattei T."/>
            <person name="Chu J.S."/>
            <person name="Gimenez G."/>
            <person name="Irimia M."/>
            <person name="Rigden D.J."/>
            <person name="Fitzpatrick D.A."/>
            <person name="Lorenzo-Morales J."/>
            <person name="Bateman A."/>
            <person name="Chiu C.H."/>
            <person name="Tang P."/>
            <person name="Hegemann P."/>
            <person name="Fromm H."/>
            <person name="Raoult D."/>
            <person name="Greub G."/>
            <person name="Miranda-Saavedra D."/>
            <person name="Chen N."/>
            <person name="Nash P."/>
            <person name="Ginger M.L."/>
            <person name="Horn M."/>
            <person name="Schaap P."/>
            <person name="Caler L."/>
            <person name="Loftus B."/>
        </authorList>
    </citation>
    <scope>NUCLEOTIDE SEQUENCE [LARGE SCALE GENOMIC DNA]</scope>
    <source>
        <strain evidence="5">Neff</strain>
    </source>
</reference>
<evidence type="ECO:0000256" key="4">
    <source>
        <dbReference type="ARBA" id="ARBA00023288"/>
    </source>
</evidence>
<dbReference type="STRING" id="1257118.L8H8S8"/>
<keyword evidence="3" id="KW-0342">GTP-binding</keyword>
<dbReference type="GO" id="GO:0005525">
    <property type="term" value="F:GTP binding"/>
    <property type="evidence" value="ECO:0007669"/>
    <property type="project" value="UniProtKB-KW"/>
</dbReference>
<evidence type="ECO:0000256" key="2">
    <source>
        <dbReference type="ARBA" id="ARBA00022741"/>
    </source>
</evidence>
<keyword evidence="4" id="KW-0449">Lipoprotein</keyword>
<dbReference type="SUPFAM" id="SSF52540">
    <property type="entry name" value="P-loop containing nucleoside triphosphate hydrolases"/>
    <property type="match status" value="1"/>
</dbReference>